<dbReference type="PANTHER" id="PTHR35259:SF1">
    <property type="entry name" value="BOMBESIN RECEPTOR-ACTIVATED PROTEIN C6ORF89"/>
    <property type="match status" value="1"/>
</dbReference>
<evidence type="ECO:0000256" key="4">
    <source>
        <dbReference type="ARBA" id="ARBA00022692"/>
    </source>
</evidence>
<comment type="subcellular location">
    <subcellularLocation>
        <location evidence="2">Cytoplasm</location>
    </subcellularLocation>
    <subcellularLocation>
        <location evidence="1">Golgi apparatus membrane</location>
        <topology evidence="1">Single-pass type II membrane protein</topology>
    </subcellularLocation>
</comment>
<dbReference type="AlphaFoldDB" id="A0A482VE17"/>
<dbReference type="EMBL" id="QDEB01109192">
    <property type="protein sequence ID" value="RZB70347.1"/>
    <property type="molecule type" value="Genomic_DNA"/>
</dbReference>
<dbReference type="Proteomes" id="UP000292052">
    <property type="component" value="Unassembled WGS sequence"/>
</dbReference>
<sequence>MSKLELLQQYKNDVNNLRKCAKELNFSDREITEIFKECFKILDQGNISSNKNETTAQNLVLRNVQGLIYPGLKVLRFLSVPIIKQFPSLTGLYDESCLLENPFFYVSDMECWPCENVHAVIDLTGLDNHSLYQSGTPYIAKTYQREILFESLQELYIHNKEIFNSEANKVKSNNSSISNLEELFMNNITSSTHVSWRINKMLPGRLIRSLFPRPYIISEWSGQSIERYLMIDAIDAAPYTLPNTECSYIFVIQGSGERTIILKPSKECGDMCKTVSVVLKPSYVLWYNWWYWRPISLPSENSTQTS</sequence>
<accession>A0A482VE17</accession>
<organism evidence="9 10">
    <name type="scientific">Asbolus verrucosus</name>
    <name type="common">Desert ironclad beetle</name>
    <dbReference type="NCBI Taxonomy" id="1661398"/>
    <lineage>
        <taxon>Eukaryota</taxon>
        <taxon>Metazoa</taxon>
        <taxon>Ecdysozoa</taxon>
        <taxon>Arthropoda</taxon>
        <taxon>Hexapoda</taxon>
        <taxon>Insecta</taxon>
        <taxon>Pterygota</taxon>
        <taxon>Neoptera</taxon>
        <taxon>Endopterygota</taxon>
        <taxon>Coleoptera</taxon>
        <taxon>Polyphaga</taxon>
        <taxon>Cucujiformia</taxon>
        <taxon>Tenebrionidae</taxon>
        <taxon>Pimeliinae</taxon>
        <taxon>Asbolus</taxon>
    </lineage>
</organism>
<comment type="caution">
    <text evidence="9">The sequence shown here is derived from an EMBL/GenBank/DDBJ whole genome shotgun (WGS) entry which is preliminary data.</text>
</comment>
<keyword evidence="8" id="KW-0472">Membrane</keyword>
<keyword evidence="3" id="KW-0963">Cytoplasm</keyword>
<gene>
    <name evidence="9" type="ORF">BDFB_007012</name>
</gene>
<name>A0A482VE17_ASBVE</name>
<evidence type="ECO:0000256" key="1">
    <source>
        <dbReference type="ARBA" id="ARBA00004323"/>
    </source>
</evidence>
<reference evidence="9 10" key="1">
    <citation type="submission" date="2017-03" db="EMBL/GenBank/DDBJ databases">
        <title>Genome of the blue death feigning beetle - Asbolus verrucosus.</title>
        <authorList>
            <person name="Rider S.D."/>
        </authorList>
    </citation>
    <scope>NUCLEOTIDE SEQUENCE [LARGE SCALE GENOMIC DNA]</scope>
    <source>
        <strain evidence="9">Butters</strain>
        <tissue evidence="9">Head and leg muscle</tissue>
    </source>
</reference>
<evidence type="ECO:0000256" key="2">
    <source>
        <dbReference type="ARBA" id="ARBA00004496"/>
    </source>
</evidence>
<evidence type="ECO:0000256" key="5">
    <source>
        <dbReference type="ARBA" id="ARBA00022968"/>
    </source>
</evidence>
<evidence type="ECO:0000256" key="7">
    <source>
        <dbReference type="ARBA" id="ARBA00023034"/>
    </source>
</evidence>
<dbReference type="GO" id="GO:0000139">
    <property type="term" value="C:Golgi membrane"/>
    <property type="evidence" value="ECO:0007669"/>
    <property type="project" value="UniProtKB-SubCell"/>
</dbReference>
<keyword evidence="6" id="KW-1133">Transmembrane helix</keyword>
<protein>
    <submittedName>
        <fullName evidence="9">Uncharacterized protein</fullName>
    </submittedName>
</protein>
<feature type="non-terminal residue" evidence="9">
    <location>
        <position position="306"/>
    </location>
</feature>
<keyword evidence="10" id="KW-1185">Reference proteome</keyword>
<dbReference type="OrthoDB" id="10036464at2759"/>
<keyword evidence="5" id="KW-0735">Signal-anchor</keyword>
<dbReference type="PANTHER" id="PTHR35259">
    <property type="entry name" value="BOMBESIN RECEPTOR-ACTIVATED PROTEIN C6ORF89"/>
    <property type="match status" value="1"/>
</dbReference>
<evidence type="ECO:0000313" key="9">
    <source>
        <dbReference type="EMBL" id="RZB70347.1"/>
    </source>
</evidence>
<evidence type="ECO:0000256" key="3">
    <source>
        <dbReference type="ARBA" id="ARBA00022490"/>
    </source>
</evidence>
<keyword evidence="7" id="KW-0333">Golgi apparatus</keyword>
<dbReference type="InterPro" id="IPR038757">
    <property type="entry name" value="BRAP"/>
</dbReference>
<keyword evidence="4" id="KW-0812">Transmembrane</keyword>
<evidence type="ECO:0000256" key="8">
    <source>
        <dbReference type="ARBA" id="ARBA00023136"/>
    </source>
</evidence>
<evidence type="ECO:0000313" key="10">
    <source>
        <dbReference type="Proteomes" id="UP000292052"/>
    </source>
</evidence>
<proteinExistence type="predicted"/>
<evidence type="ECO:0000256" key="6">
    <source>
        <dbReference type="ARBA" id="ARBA00022989"/>
    </source>
</evidence>